<comment type="caution">
    <text evidence="1">The sequence shown here is derived from an EMBL/GenBank/DDBJ whole genome shotgun (WGS) entry which is preliminary data.</text>
</comment>
<accession>A0A4Y2KR03</accession>
<evidence type="ECO:0000313" key="1">
    <source>
        <dbReference type="EMBL" id="GBN04811.1"/>
    </source>
</evidence>
<dbReference type="AlphaFoldDB" id="A0A4Y2KR03"/>
<dbReference type="Proteomes" id="UP000499080">
    <property type="component" value="Unassembled WGS sequence"/>
</dbReference>
<proteinExistence type="predicted"/>
<dbReference type="EMBL" id="BGPR01004917">
    <property type="protein sequence ID" value="GBN04811.1"/>
    <property type="molecule type" value="Genomic_DNA"/>
</dbReference>
<reference evidence="1 2" key="1">
    <citation type="journal article" date="2019" name="Sci. Rep.">
        <title>Orb-weaving spider Araneus ventricosus genome elucidates the spidroin gene catalogue.</title>
        <authorList>
            <person name="Kono N."/>
            <person name="Nakamura H."/>
            <person name="Ohtoshi R."/>
            <person name="Moran D.A.P."/>
            <person name="Shinohara A."/>
            <person name="Yoshida Y."/>
            <person name="Fujiwara M."/>
            <person name="Mori M."/>
            <person name="Tomita M."/>
            <person name="Arakawa K."/>
        </authorList>
    </citation>
    <scope>NUCLEOTIDE SEQUENCE [LARGE SCALE GENOMIC DNA]</scope>
</reference>
<evidence type="ECO:0000313" key="2">
    <source>
        <dbReference type="Proteomes" id="UP000499080"/>
    </source>
</evidence>
<protein>
    <submittedName>
        <fullName evidence="1">Uncharacterized protein</fullName>
    </submittedName>
</protein>
<organism evidence="1 2">
    <name type="scientific">Araneus ventricosus</name>
    <name type="common">Orbweaver spider</name>
    <name type="synonym">Epeira ventricosa</name>
    <dbReference type="NCBI Taxonomy" id="182803"/>
    <lineage>
        <taxon>Eukaryota</taxon>
        <taxon>Metazoa</taxon>
        <taxon>Ecdysozoa</taxon>
        <taxon>Arthropoda</taxon>
        <taxon>Chelicerata</taxon>
        <taxon>Arachnida</taxon>
        <taxon>Araneae</taxon>
        <taxon>Araneomorphae</taxon>
        <taxon>Entelegynae</taxon>
        <taxon>Araneoidea</taxon>
        <taxon>Araneidae</taxon>
        <taxon>Araneus</taxon>
    </lineage>
</organism>
<name>A0A4Y2KR03_ARAVE</name>
<sequence length="113" mass="13442">MDAVSLKQGYALRKSIPFLGVFQENPHDGRGFKTKYIFKSNHRPERWMQPKIISRAGYFSILQKCNFRSIRERSRIIRNLEYNLLRKAEIIQTTENPIGTYDRKRHLDEVEGK</sequence>
<keyword evidence="2" id="KW-1185">Reference proteome</keyword>
<gene>
    <name evidence="1" type="ORF">AVEN_270740_1</name>
</gene>